<sequence>MKRALLTALVVGNVIGAINHGDKILAGVMEQGDWIKVALTFLAPYSVATYSAVMTLLEQDRARRDMLASPAVGPKPAAAAKLG</sequence>
<keyword evidence="2" id="KW-1185">Reference proteome</keyword>
<evidence type="ECO:0000313" key="1">
    <source>
        <dbReference type="EMBL" id="AZL60052.1"/>
    </source>
</evidence>
<proteinExistence type="predicted"/>
<accession>A0A3S8U8K7</accession>
<dbReference type="EMBL" id="CP034328">
    <property type="protein sequence ID" value="AZL60052.1"/>
    <property type="molecule type" value="Genomic_DNA"/>
</dbReference>
<dbReference type="InterPro" id="IPR047700">
    <property type="entry name" value="NrtS-like"/>
</dbReference>
<reference evidence="1 2" key="1">
    <citation type="submission" date="2018-12" db="EMBL/GenBank/DDBJ databases">
        <title>Complete genome sequencing of Tabrizicola sp. K13M18.</title>
        <authorList>
            <person name="Bae J.-W."/>
        </authorList>
    </citation>
    <scope>NUCLEOTIDE SEQUENCE [LARGE SCALE GENOMIC DNA]</scope>
    <source>
        <strain evidence="1 2">K13M18</strain>
    </source>
</reference>
<evidence type="ECO:0008006" key="3">
    <source>
        <dbReference type="Google" id="ProtNLM"/>
    </source>
</evidence>
<organism evidence="1 2">
    <name type="scientific">Tabrizicola piscis</name>
    <dbReference type="NCBI Taxonomy" id="2494374"/>
    <lineage>
        <taxon>Bacteria</taxon>
        <taxon>Pseudomonadati</taxon>
        <taxon>Pseudomonadota</taxon>
        <taxon>Alphaproteobacteria</taxon>
        <taxon>Rhodobacterales</taxon>
        <taxon>Paracoccaceae</taxon>
        <taxon>Tabrizicola</taxon>
    </lineage>
</organism>
<evidence type="ECO:0000313" key="2">
    <source>
        <dbReference type="Proteomes" id="UP000282002"/>
    </source>
</evidence>
<dbReference type="Proteomes" id="UP000282002">
    <property type="component" value="Chromosome"/>
</dbReference>
<gene>
    <name evidence="1" type="ORF">EI545_15160</name>
</gene>
<dbReference type="AlphaFoldDB" id="A0A3S8U8K7"/>
<dbReference type="KEGG" id="taw:EI545_15160"/>
<protein>
    <recommendedName>
        <fullName evidence="3">Phosphoenolpyruvate protein kinase</fullName>
    </recommendedName>
</protein>
<dbReference type="RefSeq" id="WP_125326247.1">
    <property type="nucleotide sequence ID" value="NZ_CP034328.1"/>
</dbReference>
<dbReference type="OrthoDB" id="282896at2"/>
<dbReference type="NCBIfam" id="NF038050">
    <property type="entry name" value="NrtS"/>
    <property type="match status" value="1"/>
</dbReference>
<name>A0A3S8U8K7_9RHOB</name>